<sequence>MNDYYRSLAQVLMTRGSLVKGKSYYGGFNNYEDSIYKHANVERHEYGFYKDLKGSQPKCGSWKSLTDIDEQSSYVFAGTFVDSEEAYYVQGLLSCNCGEIEEANLVYDGTMSELIQYVVGEAPKINYLA</sequence>
<organism evidence="1 2">
    <name type="scientific">Rhodococcus phage Weasels2</name>
    <dbReference type="NCBI Taxonomy" id="1897437"/>
    <lineage>
        <taxon>Viruses</taxon>
        <taxon>Duplodnaviria</taxon>
        <taxon>Heunggongvirae</taxon>
        <taxon>Uroviricota</taxon>
        <taxon>Caudoviricetes</taxon>
        <taxon>Weaselvirus</taxon>
        <taxon>Weaselvirus weasel</taxon>
    </lineage>
</organism>
<proteinExistence type="predicted"/>
<evidence type="ECO:0000313" key="1">
    <source>
        <dbReference type="EMBL" id="AOZ63680.1"/>
    </source>
</evidence>
<reference evidence="2" key="1">
    <citation type="submission" date="2016-08" db="EMBL/GenBank/DDBJ databases">
        <authorList>
            <person name="Seilhamer J.J."/>
        </authorList>
    </citation>
    <scope>NUCLEOTIDE SEQUENCE [LARGE SCALE GENOMIC DNA]</scope>
</reference>
<name>A0A1I9SA74_9CAUD</name>
<gene>
    <name evidence="1" type="ORF">SEA_WEASELS2_91</name>
</gene>
<dbReference type="Proteomes" id="UP000224902">
    <property type="component" value="Segment"/>
</dbReference>
<dbReference type="EMBL" id="KX774321">
    <property type="protein sequence ID" value="AOZ63680.1"/>
    <property type="molecule type" value="Genomic_DNA"/>
</dbReference>
<keyword evidence="2" id="KW-1185">Reference proteome</keyword>
<accession>A0A1I9SA74</accession>
<protein>
    <submittedName>
        <fullName evidence="1">Uncharacterized protein</fullName>
    </submittedName>
</protein>
<evidence type="ECO:0000313" key="2">
    <source>
        <dbReference type="Proteomes" id="UP000224902"/>
    </source>
</evidence>